<dbReference type="PANTHER" id="PTHR40012">
    <property type="entry name" value="AUTOPHAGY-RELATED PROTEIN 29"/>
    <property type="match status" value="1"/>
</dbReference>
<evidence type="ECO:0000256" key="4">
    <source>
        <dbReference type="ARBA" id="ARBA00022448"/>
    </source>
</evidence>
<dbReference type="FunCoup" id="C5DF24">
    <property type="interactions" value="82"/>
</dbReference>
<dbReference type="STRING" id="559295.C5DF24"/>
<reference evidence="8 9" key="1">
    <citation type="journal article" date="2009" name="Genome Res.">
        <title>Comparative genomics of protoploid Saccharomycetaceae.</title>
        <authorList>
            <consortium name="The Genolevures Consortium"/>
            <person name="Souciet J.-L."/>
            <person name="Dujon B."/>
            <person name="Gaillardin C."/>
            <person name="Johnston M."/>
            <person name="Baret P.V."/>
            <person name="Cliften P."/>
            <person name="Sherman D.J."/>
            <person name="Weissenbach J."/>
            <person name="Westhof E."/>
            <person name="Wincker P."/>
            <person name="Jubin C."/>
            <person name="Poulain J."/>
            <person name="Barbe V."/>
            <person name="Segurens B."/>
            <person name="Artiguenave F."/>
            <person name="Anthouard V."/>
            <person name="Vacherie B."/>
            <person name="Val M.-E."/>
            <person name="Fulton R.S."/>
            <person name="Minx P."/>
            <person name="Wilson R."/>
            <person name="Durrens P."/>
            <person name="Jean G."/>
            <person name="Marck C."/>
            <person name="Martin T."/>
            <person name="Nikolski M."/>
            <person name="Rolland T."/>
            <person name="Seret M.-L."/>
            <person name="Casaregola S."/>
            <person name="Despons L."/>
            <person name="Fairhead C."/>
            <person name="Fischer G."/>
            <person name="Lafontaine I."/>
            <person name="Leh V."/>
            <person name="Lemaire M."/>
            <person name="de Montigny J."/>
            <person name="Neuveglise C."/>
            <person name="Thierry A."/>
            <person name="Blanc-Lenfle I."/>
            <person name="Bleykasten C."/>
            <person name="Diffels J."/>
            <person name="Fritsch E."/>
            <person name="Frangeul L."/>
            <person name="Goeffon A."/>
            <person name="Jauniaux N."/>
            <person name="Kachouri-Lafond R."/>
            <person name="Payen C."/>
            <person name="Potier S."/>
            <person name="Pribylova L."/>
            <person name="Ozanne C."/>
            <person name="Richard G.-F."/>
            <person name="Sacerdot C."/>
            <person name="Straub M.-L."/>
            <person name="Talla E."/>
        </authorList>
    </citation>
    <scope>NUCLEOTIDE SEQUENCE [LARGE SCALE GENOMIC DNA]</scope>
    <source>
        <strain evidence="9">ATCC 56472 / CBS 6340 / NRRL Y-8284</strain>
    </source>
</reference>
<evidence type="ECO:0007829" key="10">
    <source>
        <dbReference type="PDB" id="4HPQ"/>
    </source>
</evidence>
<feature type="domain" description="Atg29 N-terminal" evidence="7">
    <location>
        <begin position="7"/>
        <end position="60"/>
    </location>
</feature>
<evidence type="ECO:0000313" key="8">
    <source>
        <dbReference type="EMBL" id="CAR22779.1"/>
    </source>
</evidence>
<reference evidence="10" key="2">
    <citation type="journal article" date="2012" name="Cell">
        <title>Architecture of the Atg17 complex as a scaffold for autophagosome biogenesis.</title>
        <authorList>
            <person name="Ragusa M.J."/>
            <person name="Stanley R.E."/>
            <person name="Hurley J.H."/>
        </authorList>
    </citation>
    <scope>X-RAY CRYSTALLOGRAPHY (3.06 ANGSTROMS) OF 1-40</scope>
</reference>
<dbReference type="Pfam" id="PF18388">
    <property type="entry name" value="ATG29_N"/>
    <property type="match status" value="1"/>
</dbReference>
<dbReference type="OMA" id="RKSEINW"/>
<dbReference type="AlphaFoldDB" id="C5DF24"/>
<dbReference type="eggNOG" id="ENOG502S1W0">
    <property type="taxonomic scope" value="Eukaryota"/>
</dbReference>
<evidence type="ECO:0000256" key="5">
    <source>
        <dbReference type="ARBA" id="ARBA00022927"/>
    </source>
</evidence>
<evidence type="ECO:0000313" key="9">
    <source>
        <dbReference type="Proteomes" id="UP000002036"/>
    </source>
</evidence>
<dbReference type="PDBsum" id="4HPQ"/>
<dbReference type="PDBsum" id="4P1W"/>
<dbReference type="InterPro" id="IPR039362">
    <property type="entry name" value="ATG29_sf"/>
</dbReference>
<dbReference type="Gene3D" id="1.10.10.2570">
    <property type="match status" value="1"/>
</dbReference>
<dbReference type="PANTHER" id="PTHR40012:SF1">
    <property type="entry name" value="AUTOPHAGY-RELATED PROTEIN 29"/>
    <property type="match status" value="1"/>
</dbReference>
<dbReference type="KEGG" id="lth:KLTH0D11660g"/>
<accession>C5DF24</accession>
<protein>
    <recommendedName>
        <fullName evidence="3">Autophagy-related protein 29</fullName>
    </recommendedName>
</protein>
<keyword evidence="9" id="KW-1185">Reference proteome</keyword>
<evidence type="ECO:0000256" key="6">
    <source>
        <dbReference type="ARBA" id="ARBA00023006"/>
    </source>
</evidence>
<comment type="interaction">
    <interactant intactId="EBI-6558893">
        <id>C5DF24</id>
    </interactant>
    <interactant intactId="EBI-6558887">
        <id>C5DEB9</id>
        <label>KLTH0C07942g</label>
    </interactant>
    <organismsDiffer>false</organismsDiffer>
    <experiments>7</experiments>
</comment>
<dbReference type="HOGENOM" id="CLU_121102_0_0_1"/>
<dbReference type="GO" id="GO:0015031">
    <property type="term" value="P:protein transport"/>
    <property type="evidence" value="ECO:0007669"/>
    <property type="project" value="UniProtKB-KW"/>
</dbReference>
<evidence type="ECO:0000259" key="7">
    <source>
        <dbReference type="Pfam" id="PF18388"/>
    </source>
</evidence>
<dbReference type="IntAct" id="C5DF24">
    <property type="interactions" value="3"/>
</dbReference>
<comment type="subcellular location">
    <subcellularLocation>
        <location evidence="1">Preautophagosomal structure</location>
    </subcellularLocation>
</comment>
<dbReference type="PDB" id="4HPQ">
    <property type="method" value="X-ray"/>
    <property type="resolution" value="3.06 A"/>
    <property type="chains" value="A/D=1-40"/>
</dbReference>
<dbReference type="GO" id="GO:0000407">
    <property type="term" value="C:phagophore assembly site"/>
    <property type="evidence" value="ECO:0007669"/>
    <property type="project" value="UniProtKB-SubCell"/>
</dbReference>
<reference evidence="12" key="4">
    <citation type="journal article" date="2016" name="Dev. Cell">
        <title>The Intrinsically Disordered Protein Atg13 Mediates Supramolecular Assembly of Autophagy Initiation Complexes.</title>
        <authorList>
            <person name="Yamamoto H."/>
            <person name="Fujioka Y."/>
            <person name="Suzuki S.W."/>
            <person name="Noshiro D."/>
            <person name="Suzuki H."/>
            <person name="Kondo-Kakuta C."/>
            <person name="Kimura Y."/>
            <person name="Hirano H."/>
            <person name="Ando T."/>
            <person name="Noda N.N."/>
            <person name="Ohsumi Y."/>
        </authorList>
    </citation>
    <scope>X-RAY CRYSTALLOGRAPHY (3.21 ANGSTROMS) OF 1-87</scope>
</reference>
<keyword evidence="4" id="KW-0813">Transport</keyword>
<organism evidence="8 9">
    <name type="scientific">Lachancea thermotolerans (strain ATCC 56472 / CBS 6340 / NRRL Y-8284)</name>
    <name type="common">Yeast</name>
    <name type="synonym">Kluyveromyces thermotolerans</name>
    <dbReference type="NCBI Taxonomy" id="559295"/>
    <lineage>
        <taxon>Eukaryota</taxon>
        <taxon>Fungi</taxon>
        <taxon>Dikarya</taxon>
        <taxon>Ascomycota</taxon>
        <taxon>Saccharomycotina</taxon>
        <taxon>Saccharomycetes</taxon>
        <taxon>Saccharomycetales</taxon>
        <taxon>Saccharomycetaceae</taxon>
        <taxon>Lachancea</taxon>
    </lineage>
</organism>
<gene>
    <name evidence="8" type="ordered locus">KLTH0D11660g</name>
</gene>
<proteinExistence type="evidence at protein level"/>
<dbReference type="InterPro" id="IPR040666">
    <property type="entry name" value="Atg29_N"/>
</dbReference>
<comment type="similarity">
    <text evidence="2">Belongs to the ATG29 family.</text>
</comment>
<dbReference type="GeneID" id="8295457"/>
<keyword evidence="5" id="KW-0653">Protein transport</keyword>
<evidence type="ECO:0000256" key="1">
    <source>
        <dbReference type="ARBA" id="ARBA00004329"/>
    </source>
</evidence>
<reference evidence="11" key="3">
    <citation type="journal article" date="2014" name="Nat. Struct. Mol. Biol.">
        <title>Structural basis of starvation-induced assembly of the autophagy initiation complex.</title>
        <authorList>
            <person name="Fujioka Y."/>
            <person name="Suzuki S.W."/>
            <person name="Yamamoto H."/>
            <person name="Kondo-Kakuta C."/>
            <person name="Kimura Y."/>
            <person name="Hirano H."/>
            <person name="Akada R."/>
            <person name="Inagaki F."/>
            <person name="Ohsumi Y."/>
            <person name="Noda N.N."/>
        </authorList>
    </citation>
    <scope>X-RAY CRYSTALLOGRAPHY (3.20 ANGSTROMS) OF 1-43</scope>
</reference>
<dbReference type="DIP" id="DIP-60847N"/>
<sequence>MNSENTIVYVRVAGRARNGFVDPLKFYWDLERDRSLWSSVSKLDNTKKTIDWKRLSREFKAPEHFIRKRSYALFAKHLKLLERQIEAKTRSLAVTEDELNYTDEDDERNSISHGEDDFEAAEGLKNLRTSKVLKQRVPGEGRNGESSLSELSNLSVSKSALEEALLDRLQL</sequence>
<dbReference type="PDB" id="4P1W">
    <property type="method" value="X-ray"/>
    <property type="resolution" value="3.20 A"/>
    <property type="chains" value="A/D=1-43"/>
</dbReference>
<dbReference type="InterPro" id="IPR039113">
    <property type="entry name" value="ATG29"/>
</dbReference>
<dbReference type="RefSeq" id="XP_002553217.1">
    <property type="nucleotide sequence ID" value="XM_002553171.1"/>
</dbReference>
<name>C5DF24_LACTC</name>
<evidence type="ECO:0007829" key="11">
    <source>
        <dbReference type="PDB" id="4P1W"/>
    </source>
</evidence>
<dbReference type="PDBsum" id="5JHF"/>
<dbReference type="EMBL" id="CU928168">
    <property type="protein sequence ID" value="CAR22779.1"/>
    <property type="molecule type" value="Genomic_DNA"/>
</dbReference>
<evidence type="ECO:0000256" key="3">
    <source>
        <dbReference type="ARBA" id="ARBA00013784"/>
    </source>
</evidence>
<dbReference type="PDB" id="5JHF">
    <property type="method" value="X-ray"/>
    <property type="resolution" value="3.21 A"/>
    <property type="chains" value="A/D=1-87"/>
</dbReference>
<dbReference type="EvolutionaryTrace" id="C5DF24"/>
<keyword evidence="10 11" id="KW-0002">3D-structure</keyword>
<evidence type="ECO:0007829" key="12">
    <source>
        <dbReference type="PDB" id="5JHF"/>
    </source>
</evidence>
<dbReference type="GO" id="GO:0000045">
    <property type="term" value="P:autophagosome assembly"/>
    <property type="evidence" value="ECO:0007669"/>
    <property type="project" value="InterPro"/>
</dbReference>
<dbReference type="SMR" id="C5DF24"/>
<evidence type="ECO:0000256" key="2">
    <source>
        <dbReference type="ARBA" id="ARBA00010082"/>
    </source>
</evidence>
<dbReference type="OrthoDB" id="21072at2759"/>
<keyword evidence="6" id="KW-0072">Autophagy</keyword>
<dbReference type="InParanoid" id="C5DF24"/>
<dbReference type="Proteomes" id="UP000002036">
    <property type="component" value="Chromosome D"/>
</dbReference>